<protein>
    <submittedName>
        <fullName evidence="1">Uncharacterized protein</fullName>
    </submittedName>
</protein>
<organism evidence="1 2">
    <name type="scientific">Alistipes communis</name>
    <dbReference type="NCBI Taxonomy" id="2585118"/>
    <lineage>
        <taxon>Bacteria</taxon>
        <taxon>Pseudomonadati</taxon>
        <taxon>Bacteroidota</taxon>
        <taxon>Bacteroidia</taxon>
        <taxon>Bacteroidales</taxon>
        <taxon>Rikenellaceae</taxon>
        <taxon>Alistipes</taxon>
    </lineage>
</organism>
<accession>A0A4Y1WSC1</accession>
<dbReference type="AlphaFoldDB" id="A0A4Y1WSC1"/>
<evidence type="ECO:0000313" key="1">
    <source>
        <dbReference type="EMBL" id="BBL03727.1"/>
    </source>
</evidence>
<keyword evidence="2" id="KW-1185">Reference proteome</keyword>
<reference evidence="2" key="1">
    <citation type="submission" date="2019-06" db="EMBL/GenBank/DDBJ databases">
        <title>Alistipes onderdonkii subsp. vulgaris subsp. nov., Alistipes dispar sp. nov. and Alistipes communis sp. nov., isolated from human faeces, and creation of Alistipes onderdonkii subsp. onderdonkii subsp. nov.</title>
        <authorList>
            <person name="Sakamoto M."/>
            <person name="Ikeyama N."/>
            <person name="Ogata Y."/>
            <person name="Suda W."/>
            <person name="Iino T."/>
            <person name="Hattori M."/>
            <person name="Ohkuma M."/>
        </authorList>
    </citation>
    <scope>NUCLEOTIDE SEQUENCE [LARGE SCALE GENOMIC DNA]</scope>
    <source>
        <strain evidence="2">5CBH24</strain>
    </source>
</reference>
<dbReference type="KEGG" id="acou:A5CBH24_10400"/>
<dbReference type="Proteomes" id="UP000318946">
    <property type="component" value="Chromosome"/>
</dbReference>
<dbReference type="PROSITE" id="PS51257">
    <property type="entry name" value="PROKAR_LIPOPROTEIN"/>
    <property type="match status" value="1"/>
</dbReference>
<dbReference type="EMBL" id="AP019735">
    <property type="protein sequence ID" value="BBL03727.1"/>
    <property type="molecule type" value="Genomic_DNA"/>
</dbReference>
<dbReference type="GeneID" id="78341757"/>
<name>A0A4Y1WSC1_9BACT</name>
<evidence type="ECO:0000313" key="2">
    <source>
        <dbReference type="Proteomes" id="UP000318946"/>
    </source>
</evidence>
<gene>
    <name evidence="1" type="ORF">A5CBH24_10400</name>
</gene>
<proteinExistence type="predicted"/>
<dbReference type="OrthoDB" id="646864at2"/>
<dbReference type="RefSeq" id="WP_141412397.1">
    <property type="nucleotide sequence ID" value="NZ_AP019735.1"/>
</dbReference>
<sequence length="302" mass="33480">MKNLKHIALFLSCLVIASCTKDIDEKEPSNECSILDIQLTGQLGKATIERVDDNQGTVTLYIFEQADYPWEAVGVEALALSAYATADVSDGGTLDFRNPERKARIIVRSQTGKQVLWTVYLKPYNPFYVGTWAVSDIKIYLDQNISGNGTGKWDTSMGGSEFGLFASPELDNIITITMNEEMVDGKFTGKIINAAGADGLYGSFKGVYPGEYTEDAPLDMDPRLRHLIPAGESDWMLDLSTNQMKISKNNITSTMTFSRDTSGNLFFDFALPDASGDTPGNNFYNNFWRSSYKFSYIVRAAE</sequence>